<accession>A0A941I724</accession>
<dbReference type="AlphaFoldDB" id="A0A941I724"/>
<proteinExistence type="predicted"/>
<organism evidence="1 2">
    <name type="scientific">Undibacterium luofuense</name>
    <dbReference type="NCBI Taxonomy" id="2828733"/>
    <lineage>
        <taxon>Bacteria</taxon>
        <taxon>Pseudomonadati</taxon>
        <taxon>Pseudomonadota</taxon>
        <taxon>Betaproteobacteria</taxon>
        <taxon>Burkholderiales</taxon>
        <taxon>Oxalobacteraceae</taxon>
        <taxon>Undibacterium</taxon>
    </lineage>
</organism>
<dbReference type="EMBL" id="JAGSPN010000290">
    <property type="protein sequence ID" value="MBR7784512.1"/>
    <property type="molecule type" value="Genomic_DNA"/>
</dbReference>
<dbReference type="SUPFAM" id="SSF56935">
    <property type="entry name" value="Porins"/>
    <property type="match status" value="1"/>
</dbReference>
<dbReference type="InterPro" id="IPR037066">
    <property type="entry name" value="Plug_dom_sf"/>
</dbReference>
<evidence type="ECO:0000313" key="1">
    <source>
        <dbReference type="EMBL" id="MBR7784512.1"/>
    </source>
</evidence>
<keyword evidence="2" id="KW-1185">Reference proteome</keyword>
<evidence type="ECO:0000313" key="2">
    <source>
        <dbReference type="Proteomes" id="UP000680067"/>
    </source>
</evidence>
<feature type="non-terminal residue" evidence="1">
    <location>
        <position position="121"/>
    </location>
</feature>
<sequence>GSGYTQILINGEPAPSGFLLEQINPAQVERIEIQKAATADQSTQAVAGSINIVLKTVAKKRQASVKLGVAYSTGRPTANVSALYSERAGDLSYSLPVSAYEYDSSAEMKVSRYVAGSLGTV</sequence>
<name>A0A941I724_9BURK</name>
<dbReference type="Proteomes" id="UP000680067">
    <property type="component" value="Unassembled WGS sequence"/>
</dbReference>
<dbReference type="Gene3D" id="2.170.130.10">
    <property type="entry name" value="TonB-dependent receptor, plug domain"/>
    <property type="match status" value="1"/>
</dbReference>
<protein>
    <submittedName>
        <fullName evidence="1">TonB-dependent receptor plug domain-containing protein</fullName>
    </submittedName>
</protein>
<keyword evidence="1" id="KW-0675">Receptor</keyword>
<comment type="caution">
    <text evidence="1">The sequence shown here is derived from an EMBL/GenBank/DDBJ whole genome shotgun (WGS) entry which is preliminary data.</text>
</comment>
<reference evidence="1" key="1">
    <citation type="submission" date="2021-04" db="EMBL/GenBank/DDBJ databases">
        <title>novel species isolated from subtropical streams in China.</title>
        <authorList>
            <person name="Lu H."/>
        </authorList>
    </citation>
    <scope>NUCLEOTIDE SEQUENCE</scope>
    <source>
        <strain evidence="1">LFS511W</strain>
    </source>
</reference>
<gene>
    <name evidence="1" type="ORF">KDM89_20470</name>
</gene>
<feature type="non-terminal residue" evidence="1">
    <location>
        <position position="1"/>
    </location>
</feature>